<gene>
    <name evidence="7" type="ORF">IT779_33160</name>
</gene>
<sequence length="476" mass="50902">MKVETGFYATVAQARRASRIVIVGASLAGLRAAESLRAGGFSGSLTIIGEEPHPPYDRPPLSKAVLLGLSAPEHTELPGDSEVDARWILGTRATGLDLDANRIRLDGGGEIEFDQALLATGVRARPWPNPEEAALDGVFVLRTRDHAARLARSLAARPNRVLVIGGGFTGSEIASVCRELDLPVTVTERGPAPLVGALGGMLGGIAARLQRDHGVDLRTETSVTRLDGDGDGRVVRAHFTRGDPLEVDLVVVALGAVRNTEWLADSGIAAGPRGIACDTGCRVFDINGLITDHIFTAGDVARAPNPLYDYQMIALEHWGNAVGQAEVAAHNMLHAGRVRRAHLEVPAFWSSQFGVNIKSVGIPTFADQVAVTQGSLNQNRFVATYGHRGRVTAAVSFDQGKWMDFYRGLIESAAAFPPEFSVLDPPESTEIHPVRWRDPATLSHGPTVCVTGYFPDERTMSVIEGPRASAGHHWPS</sequence>
<keyword evidence="8" id="KW-1185">Reference proteome</keyword>
<dbReference type="InterPro" id="IPR016156">
    <property type="entry name" value="FAD/NAD-linked_Rdtase_dimer_sf"/>
</dbReference>
<evidence type="ECO:0000313" key="8">
    <source>
        <dbReference type="Proteomes" id="UP000655751"/>
    </source>
</evidence>
<dbReference type="Gene3D" id="3.30.390.30">
    <property type="match status" value="1"/>
</dbReference>
<dbReference type="AlphaFoldDB" id="A0A931IK64"/>
<feature type="domain" description="Reductase C-terminal" evidence="6">
    <location>
        <begin position="348"/>
        <end position="419"/>
    </location>
</feature>
<dbReference type="Proteomes" id="UP000655751">
    <property type="component" value="Unassembled WGS sequence"/>
</dbReference>
<evidence type="ECO:0000256" key="2">
    <source>
        <dbReference type="ARBA" id="ARBA00022630"/>
    </source>
</evidence>
<dbReference type="Gene3D" id="3.50.50.60">
    <property type="entry name" value="FAD/NAD(P)-binding domain"/>
    <property type="match status" value="2"/>
</dbReference>
<reference evidence="7" key="1">
    <citation type="submission" date="2020-11" db="EMBL/GenBank/DDBJ databases">
        <title>Nocardia NEAU-351.nov., a novel actinomycete isolated from the cow dung.</title>
        <authorList>
            <person name="Zhang X."/>
        </authorList>
    </citation>
    <scope>NUCLEOTIDE SEQUENCE</scope>
    <source>
        <strain evidence="7">NEAU-351</strain>
    </source>
</reference>
<name>A0A931IK64_9NOCA</name>
<dbReference type="InterPro" id="IPR028202">
    <property type="entry name" value="Reductase_C"/>
</dbReference>
<dbReference type="InterPro" id="IPR050446">
    <property type="entry name" value="FAD-oxidoreductase/Apoptosis"/>
</dbReference>
<evidence type="ECO:0000256" key="4">
    <source>
        <dbReference type="ARBA" id="ARBA00023002"/>
    </source>
</evidence>
<dbReference type="PANTHER" id="PTHR43557:SF2">
    <property type="entry name" value="RIESKE DOMAIN-CONTAINING PROTEIN-RELATED"/>
    <property type="match status" value="1"/>
</dbReference>
<dbReference type="SUPFAM" id="SSF51905">
    <property type="entry name" value="FAD/NAD(P)-binding domain"/>
    <property type="match status" value="1"/>
</dbReference>
<dbReference type="Pfam" id="PF14759">
    <property type="entry name" value="Reductase_C"/>
    <property type="match status" value="1"/>
</dbReference>
<dbReference type="InterPro" id="IPR023753">
    <property type="entry name" value="FAD/NAD-binding_dom"/>
</dbReference>
<evidence type="ECO:0000259" key="6">
    <source>
        <dbReference type="Pfam" id="PF14759"/>
    </source>
</evidence>
<comment type="cofactor">
    <cofactor evidence="1">
        <name>FAD</name>
        <dbReference type="ChEBI" id="CHEBI:57692"/>
    </cofactor>
</comment>
<proteinExistence type="predicted"/>
<dbReference type="PRINTS" id="PR00368">
    <property type="entry name" value="FADPNR"/>
</dbReference>
<feature type="domain" description="FAD/NAD(P)-binding" evidence="5">
    <location>
        <begin position="19"/>
        <end position="325"/>
    </location>
</feature>
<evidence type="ECO:0000259" key="5">
    <source>
        <dbReference type="Pfam" id="PF07992"/>
    </source>
</evidence>
<dbReference type="GO" id="GO:0016651">
    <property type="term" value="F:oxidoreductase activity, acting on NAD(P)H"/>
    <property type="evidence" value="ECO:0007669"/>
    <property type="project" value="TreeGrafter"/>
</dbReference>
<accession>A0A931IK64</accession>
<dbReference type="EMBL" id="JADMLG010000021">
    <property type="protein sequence ID" value="MBH0781135.1"/>
    <property type="molecule type" value="Genomic_DNA"/>
</dbReference>
<dbReference type="PANTHER" id="PTHR43557">
    <property type="entry name" value="APOPTOSIS-INDUCING FACTOR 1"/>
    <property type="match status" value="1"/>
</dbReference>
<evidence type="ECO:0000313" key="7">
    <source>
        <dbReference type="EMBL" id="MBH0781135.1"/>
    </source>
</evidence>
<dbReference type="InterPro" id="IPR036188">
    <property type="entry name" value="FAD/NAD-bd_sf"/>
</dbReference>
<keyword evidence="3" id="KW-0274">FAD</keyword>
<protein>
    <submittedName>
        <fullName evidence="7">FAD-dependent oxidoreductase</fullName>
    </submittedName>
</protein>
<comment type="caution">
    <text evidence="7">The sequence shown here is derived from an EMBL/GenBank/DDBJ whole genome shotgun (WGS) entry which is preliminary data.</text>
</comment>
<organism evidence="7 8">
    <name type="scientific">Nocardia bovistercoris</name>
    <dbReference type="NCBI Taxonomy" id="2785916"/>
    <lineage>
        <taxon>Bacteria</taxon>
        <taxon>Bacillati</taxon>
        <taxon>Actinomycetota</taxon>
        <taxon>Actinomycetes</taxon>
        <taxon>Mycobacteriales</taxon>
        <taxon>Nocardiaceae</taxon>
        <taxon>Nocardia</taxon>
    </lineage>
</organism>
<dbReference type="PRINTS" id="PR00411">
    <property type="entry name" value="PNDRDTASEI"/>
</dbReference>
<dbReference type="RefSeq" id="WP_196153436.1">
    <property type="nucleotide sequence ID" value="NZ_JADMLG010000021.1"/>
</dbReference>
<evidence type="ECO:0000256" key="1">
    <source>
        <dbReference type="ARBA" id="ARBA00001974"/>
    </source>
</evidence>
<keyword evidence="2" id="KW-0285">Flavoprotein</keyword>
<keyword evidence="4" id="KW-0560">Oxidoreductase</keyword>
<dbReference type="SUPFAM" id="SSF55424">
    <property type="entry name" value="FAD/NAD-linked reductases, dimerisation (C-terminal) domain"/>
    <property type="match status" value="1"/>
</dbReference>
<dbReference type="Pfam" id="PF07992">
    <property type="entry name" value="Pyr_redox_2"/>
    <property type="match status" value="1"/>
</dbReference>
<dbReference type="GO" id="GO:0005737">
    <property type="term" value="C:cytoplasm"/>
    <property type="evidence" value="ECO:0007669"/>
    <property type="project" value="TreeGrafter"/>
</dbReference>
<evidence type="ECO:0000256" key="3">
    <source>
        <dbReference type="ARBA" id="ARBA00022827"/>
    </source>
</evidence>